<accession>A0A0F9J1A0</accession>
<name>A0A0F9J1A0_9ZZZZ</name>
<evidence type="ECO:0000313" key="1">
    <source>
        <dbReference type="EMBL" id="KKM63409.1"/>
    </source>
</evidence>
<gene>
    <name evidence="1" type="ORF">LCGC14_1511700</name>
</gene>
<proteinExistence type="predicted"/>
<organism evidence="1">
    <name type="scientific">marine sediment metagenome</name>
    <dbReference type="NCBI Taxonomy" id="412755"/>
    <lineage>
        <taxon>unclassified sequences</taxon>
        <taxon>metagenomes</taxon>
        <taxon>ecological metagenomes</taxon>
    </lineage>
</organism>
<reference evidence="1" key="1">
    <citation type="journal article" date="2015" name="Nature">
        <title>Complex archaea that bridge the gap between prokaryotes and eukaryotes.</title>
        <authorList>
            <person name="Spang A."/>
            <person name="Saw J.H."/>
            <person name="Jorgensen S.L."/>
            <person name="Zaremba-Niedzwiedzka K."/>
            <person name="Martijn J."/>
            <person name="Lind A.E."/>
            <person name="van Eijk R."/>
            <person name="Schleper C."/>
            <person name="Guy L."/>
            <person name="Ettema T.J."/>
        </authorList>
    </citation>
    <scope>NUCLEOTIDE SEQUENCE</scope>
</reference>
<protein>
    <submittedName>
        <fullName evidence="1">Uncharacterized protein</fullName>
    </submittedName>
</protein>
<sequence>MRDTFGQRTRQRGIAFGESLWLALATVRLAIRSTAGWCLNNGPSTPRTAPPAPSTRMGLSFNVTLRFSVR</sequence>
<comment type="caution">
    <text evidence="1">The sequence shown here is derived from an EMBL/GenBank/DDBJ whole genome shotgun (WGS) entry which is preliminary data.</text>
</comment>
<dbReference type="AlphaFoldDB" id="A0A0F9J1A0"/>
<feature type="non-terminal residue" evidence="1">
    <location>
        <position position="70"/>
    </location>
</feature>
<dbReference type="EMBL" id="LAZR01011103">
    <property type="protein sequence ID" value="KKM63409.1"/>
    <property type="molecule type" value="Genomic_DNA"/>
</dbReference>